<evidence type="ECO:0008006" key="3">
    <source>
        <dbReference type="Google" id="ProtNLM"/>
    </source>
</evidence>
<name>A0A315Y1X2_RUMFL</name>
<dbReference type="EMBL" id="QGDI01000004">
    <property type="protein sequence ID" value="PWJ13398.1"/>
    <property type="molecule type" value="Genomic_DNA"/>
</dbReference>
<evidence type="ECO:0000313" key="2">
    <source>
        <dbReference type="Proteomes" id="UP000245720"/>
    </source>
</evidence>
<dbReference type="AlphaFoldDB" id="A0A315Y1X2"/>
<evidence type="ECO:0000313" key="1">
    <source>
        <dbReference type="EMBL" id="PWJ13398.1"/>
    </source>
</evidence>
<dbReference type="RefSeq" id="WP_109726034.1">
    <property type="nucleotide sequence ID" value="NZ_CAMOTJ010000001.1"/>
</dbReference>
<dbReference type="Proteomes" id="UP000245720">
    <property type="component" value="Unassembled WGS sequence"/>
</dbReference>
<proteinExistence type="predicted"/>
<dbReference type="OrthoDB" id="9803063at2"/>
<protein>
    <recommendedName>
        <fullName evidence="3">Collagenase-like protease, PrtC family</fullName>
    </recommendedName>
</protein>
<reference evidence="1 2" key="1">
    <citation type="submission" date="2018-05" db="EMBL/GenBank/DDBJ databases">
        <title>The Hungate 1000. A catalogue of reference genomes from the rumen microbiome.</title>
        <authorList>
            <person name="Kelly W."/>
        </authorList>
    </citation>
    <scope>NUCLEOTIDE SEQUENCE [LARGE SCALE GENOMIC DNA]</scope>
    <source>
        <strain evidence="1 2">SAb67</strain>
    </source>
</reference>
<sequence>MRVRFHLPDFTEHFRFNLVFAHMLKNRPDYFREGVEIASFYGAFPPSLWNGGRTIGGQCDESFVKGVIKSFNDLGIPLRFTFTNPVLKEEHLYDPFCNRVMELANNGFNEVIVNSPLLEDYIRKTYPDYKLTSSTCKRLDTEDGFLNELKKDYSIVVMDYDLNNKFDILEKVPMEDRPRIEFLSNACCNPKCPNRKLEYDLIGEQMIYYNKHLKEHPELPFDINDYTERNVNKLIHCNCRQRTLYEIKDLPTHISPDAIWGKYAPMGFEQFKLEGRTAGNLYLIDIYMYYMTKPECRDEARMMFFYNLDSNGVIQYES</sequence>
<organism evidence="1 2">
    <name type="scientific">Ruminococcus flavefaciens</name>
    <dbReference type="NCBI Taxonomy" id="1265"/>
    <lineage>
        <taxon>Bacteria</taxon>
        <taxon>Bacillati</taxon>
        <taxon>Bacillota</taxon>
        <taxon>Clostridia</taxon>
        <taxon>Eubacteriales</taxon>
        <taxon>Oscillospiraceae</taxon>
        <taxon>Ruminococcus</taxon>
    </lineage>
</organism>
<comment type="caution">
    <text evidence="1">The sequence shown here is derived from an EMBL/GenBank/DDBJ whole genome shotgun (WGS) entry which is preliminary data.</text>
</comment>
<accession>A0A315Y1X2</accession>
<gene>
    <name evidence="1" type="ORF">IE37_01201</name>
</gene>